<sequence length="555" mass="63166">MAKSSSKKKPGNTAGHQRREKSIAASLKPANSAPKTPFLTTPLHDLLHVFERAPDQWAARYILILTAILLRSAVGLGSYSGEGQKPINGDFEAQRHWMEITINLPLTKWYFYDLQYWGLDYPPLTAYHLWLFGKLGSLVNSDWFKLDISRGIENPQIKTFMRYSSIISELIVYIPAIMQLTSLLGGQRAKLGRMHQLVVIALILSQPALILIDHGHFQYNSVMLGLFLFSVIDLLKGNLVLASVWFMSSVLFKQMALYYSPFIFFYILAKLFTPKKSLYTTIATFNLGKLILVGATVVLTIIVAVSPFILASSTYSEVLDMVKQILIRMFPFERGLFEDKVANFWCTSNLVVKYNKIFTNDQLKKLSLAFTLASVFPPCLMAFFKLIKRTNVHPTLIIYGFSATAWGFFLFLFQVHEKSVLVPLIPSTFLLLTSDKDVIAIIQWINNIATFSLFPLLKKDGLVLQYSVLLILINWLISGFSIDLERNLLWPSNLSIYHKIVVTGSYLAVVAFHVVEAKFEPPAQYPDLWVIANTTISFACFAIFYLWLLYRIWKI</sequence>
<feature type="transmembrane region" description="Helical" evidence="10">
    <location>
        <begin position="496"/>
        <end position="516"/>
    </location>
</feature>
<dbReference type="EMBL" id="LT635767">
    <property type="protein sequence ID" value="SGZ55071.1"/>
    <property type="molecule type" value="Genomic_DNA"/>
</dbReference>
<dbReference type="Proteomes" id="UP000182259">
    <property type="component" value="Chromosome IV"/>
</dbReference>
<feature type="transmembrane region" description="Helical" evidence="10">
    <location>
        <begin position="160"/>
        <end position="182"/>
    </location>
</feature>
<keyword evidence="5 10" id="KW-0808">Transferase</keyword>
<feature type="transmembrane region" description="Helical" evidence="10">
    <location>
        <begin position="290"/>
        <end position="311"/>
    </location>
</feature>
<feature type="transmembrane region" description="Helical" evidence="10">
    <location>
        <begin position="463"/>
        <end position="484"/>
    </location>
</feature>
<feature type="compositionally biased region" description="Basic residues" evidence="11">
    <location>
        <begin position="1"/>
        <end position="10"/>
    </location>
</feature>
<keyword evidence="6 10" id="KW-0812">Transmembrane</keyword>
<evidence type="ECO:0000256" key="1">
    <source>
        <dbReference type="ARBA" id="ARBA00004477"/>
    </source>
</evidence>
<comment type="subcellular location">
    <subcellularLocation>
        <location evidence="1 10">Endoplasmic reticulum membrane</location>
        <topology evidence="1 10">Multi-pass membrane protein</topology>
    </subcellularLocation>
</comment>
<evidence type="ECO:0000256" key="2">
    <source>
        <dbReference type="ARBA" id="ARBA00004922"/>
    </source>
</evidence>
<feature type="transmembrane region" description="Helical" evidence="10">
    <location>
        <begin position="194"/>
        <end position="212"/>
    </location>
</feature>
<feature type="transmembrane region" description="Helical" evidence="10">
    <location>
        <begin position="528"/>
        <end position="550"/>
    </location>
</feature>
<name>A0A1L0BUP0_9ASCO</name>
<feature type="transmembrane region" description="Helical" evidence="10">
    <location>
        <begin position="396"/>
        <end position="415"/>
    </location>
</feature>
<feature type="transmembrane region" description="Helical" evidence="10">
    <location>
        <begin position="251"/>
        <end position="269"/>
    </location>
</feature>
<reference evidence="12 13" key="1">
    <citation type="submission" date="2016-10" db="EMBL/GenBank/DDBJ databases">
        <authorList>
            <person name="de Groot N.N."/>
        </authorList>
    </citation>
    <scope>NUCLEOTIDE SEQUENCE [LARGE SCALE GENOMIC DNA]</scope>
    <source>
        <strain evidence="12 13">PYCC 4715</strain>
    </source>
</reference>
<feature type="region of interest" description="Disordered" evidence="11">
    <location>
        <begin position="1"/>
        <end position="33"/>
    </location>
</feature>
<gene>
    <name evidence="12" type="ORF">SAMEA4029009_CIC11G00000004224</name>
</gene>
<keyword evidence="4 10" id="KW-0328">Glycosyltransferase</keyword>
<dbReference type="Pfam" id="PF03155">
    <property type="entry name" value="Alg6_Alg8"/>
    <property type="match status" value="1"/>
</dbReference>
<dbReference type="InterPro" id="IPR004856">
    <property type="entry name" value="Glyco_trans_ALG6/ALG8"/>
</dbReference>
<dbReference type="EC" id="2.4.1.-" evidence="10"/>
<keyword evidence="8 10" id="KW-1133">Transmembrane helix</keyword>
<dbReference type="PANTHER" id="PTHR12413">
    <property type="entry name" value="DOLICHYL GLYCOSYLTRANSFERASE"/>
    <property type="match status" value="1"/>
</dbReference>
<comment type="pathway">
    <text evidence="2 10">Protein modification; protein glycosylation.</text>
</comment>
<dbReference type="PANTHER" id="PTHR12413:SF1">
    <property type="entry name" value="DOLICHYL PYROPHOSPHATE MAN9GLCNAC2 ALPHA-1,3-GLUCOSYLTRANSFERASE"/>
    <property type="match status" value="1"/>
</dbReference>
<evidence type="ECO:0000256" key="7">
    <source>
        <dbReference type="ARBA" id="ARBA00022824"/>
    </source>
</evidence>
<accession>A0A1L0BUP0</accession>
<comment type="similarity">
    <text evidence="3 10">Belongs to the ALG6/ALG8 glucosyltransferase family.</text>
</comment>
<dbReference type="AlphaFoldDB" id="A0A1L0BUP0"/>
<feature type="transmembrane region" description="Helical" evidence="10">
    <location>
        <begin position="224"/>
        <end position="245"/>
    </location>
</feature>
<evidence type="ECO:0000256" key="9">
    <source>
        <dbReference type="ARBA" id="ARBA00023136"/>
    </source>
</evidence>
<evidence type="ECO:0000256" key="8">
    <source>
        <dbReference type="ARBA" id="ARBA00022989"/>
    </source>
</evidence>
<evidence type="ECO:0000256" key="4">
    <source>
        <dbReference type="ARBA" id="ARBA00022676"/>
    </source>
</evidence>
<dbReference type="GO" id="GO:0005789">
    <property type="term" value="C:endoplasmic reticulum membrane"/>
    <property type="evidence" value="ECO:0007669"/>
    <property type="project" value="UniProtKB-SubCell"/>
</dbReference>
<keyword evidence="9 10" id="KW-0472">Membrane</keyword>
<organism evidence="12 13">
    <name type="scientific">Sungouiella intermedia</name>
    <dbReference type="NCBI Taxonomy" id="45354"/>
    <lineage>
        <taxon>Eukaryota</taxon>
        <taxon>Fungi</taxon>
        <taxon>Dikarya</taxon>
        <taxon>Ascomycota</taxon>
        <taxon>Saccharomycotina</taxon>
        <taxon>Pichiomycetes</taxon>
        <taxon>Metschnikowiaceae</taxon>
        <taxon>Sungouiella</taxon>
    </lineage>
</organism>
<evidence type="ECO:0000256" key="3">
    <source>
        <dbReference type="ARBA" id="ARBA00008715"/>
    </source>
</evidence>
<evidence type="ECO:0000256" key="10">
    <source>
        <dbReference type="RuleBase" id="RU363110"/>
    </source>
</evidence>
<dbReference type="UniPathway" id="UPA00378"/>
<feature type="transmembrane region" description="Helical" evidence="10">
    <location>
        <begin position="366"/>
        <end position="384"/>
    </location>
</feature>
<evidence type="ECO:0000313" key="12">
    <source>
        <dbReference type="EMBL" id="SGZ55071.1"/>
    </source>
</evidence>
<protein>
    <recommendedName>
        <fullName evidence="10">Alpha-1,3-glucosyltransferase</fullName>
        <ecNumber evidence="10">2.4.1.-</ecNumber>
    </recommendedName>
</protein>
<evidence type="ECO:0000256" key="11">
    <source>
        <dbReference type="SAM" id="MobiDB-lite"/>
    </source>
</evidence>
<evidence type="ECO:0000313" key="13">
    <source>
        <dbReference type="Proteomes" id="UP000182259"/>
    </source>
</evidence>
<evidence type="ECO:0000256" key="6">
    <source>
        <dbReference type="ARBA" id="ARBA00022692"/>
    </source>
</evidence>
<evidence type="ECO:0000256" key="5">
    <source>
        <dbReference type="ARBA" id="ARBA00022679"/>
    </source>
</evidence>
<keyword evidence="7 10" id="KW-0256">Endoplasmic reticulum</keyword>
<dbReference type="GO" id="GO:0042281">
    <property type="term" value="F:dolichyl pyrophosphate Man9GlcNAc2 alpha-1,3-glucosyltransferase activity"/>
    <property type="evidence" value="ECO:0007669"/>
    <property type="project" value="TreeGrafter"/>
</dbReference>
<proteinExistence type="inferred from homology"/>